<gene>
    <name evidence="2" type="ORF">EMIHUDRAFT_450533</name>
</gene>
<dbReference type="KEGG" id="ehx:EMIHUDRAFT_450533"/>
<reference evidence="2" key="1">
    <citation type="submission" date="2012-07" db="EMBL/GenBank/DDBJ databases">
        <title>Genome variability drives Emilianias global distribution.</title>
        <authorList>
            <consortium name="DOE Joint Genome Institute"/>
            <person name="Read B."/>
            <person name="Kegel J."/>
            <person name="Klute M."/>
            <person name="Kuo A."/>
            <person name="Lefebvre S.C."/>
            <person name="Maumus F."/>
            <person name="Mayer C."/>
            <person name="Miller J."/>
            <person name="Allen A."/>
            <person name="Bidle K."/>
            <person name="Borodovsky M."/>
            <person name="Bowler C."/>
            <person name="Brownlee C."/>
            <person name="Claverie J.-M."/>
            <person name="Cock M."/>
            <person name="De Vargas C."/>
            <person name="Elias M."/>
            <person name="Frickenhaus S."/>
            <person name="Gladyshev V.N."/>
            <person name="Gonzalez K."/>
            <person name="Guda C."/>
            <person name="Hadaegh A."/>
            <person name="Herman E."/>
            <person name="Iglesias-Rodriguez D."/>
            <person name="Jones B."/>
            <person name="Lawson T."/>
            <person name="Leese F."/>
            <person name="Lin Y.-C."/>
            <person name="Lindquist E."/>
            <person name="Lobanov A."/>
            <person name="Lucas S."/>
            <person name="Malik S.-H.B."/>
            <person name="Marsh M.E."/>
            <person name="Mock T."/>
            <person name="Monier A."/>
            <person name="Moreau H."/>
            <person name="Mueller-Roeber B."/>
            <person name="Napier J."/>
            <person name="Ogata H."/>
            <person name="Parker M."/>
            <person name="Probert I."/>
            <person name="Quesneville H."/>
            <person name="Raines C."/>
            <person name="Rensing S."/>
            <person name="Riano-Pachon D.M."/>
            <person name="Richier S."/>
            <person name="Rokitta S."/>
            <person name="Salamov A."/>
            <person name="Sarno A.F."/>
            <person name="Schmutz J."/>
            <person name="Schroeder D."/>
            <person name="Shiraiwa Y."/>
            <person name="Soanes D.M."/>
            <person name="Valentin K."/>
            <person name="Van Der Giezen M."/>
            <person name="Van Der Peer Y."/>
            <person name="Vardi A."/>
            <person name="Verret F."/>
            <person name="Von Dassow P."/>
            <person name="Wheeler G."/>
            <person name="Williams B."/>
            <person name="Wilson W."/>
            <person name="Wolfe G."/>
            <person name="Wurch L.L."/>
            <person name="Young J."/>
            <person name="Dacks J.B."/>
            <person name="Delwiche C.F."/>
            <person name="Dyhrman S."/>
            <person name="Glockner G."/>
            <person name="John U."/>
            <person name="Richards T."/>
            <person name="Worden A.Z."/>
            <person name="Zhang X."/>
            <person name="Grigoriev I.V."/>
        </authorList>
    </citation>
    <scope>NUCLEOTIDE SEQUENCE</scope>
    <source>
        <strain evidence="2">CCMP1516</strain>
    </source>
</reference>
<dbReference type="AlphaFoldDB" id="R1CNR9"/>
<organism evidence="2">
    <name type="scientific">Emiliania huxleyi</name>
    <name type="common">Coccolithophore</name>
    <name type="synonym">Pontosphaera huxleyi</name>
    <dbReference type="NCBI Taxonomy" id="2903"/>
    <lineage>
        <taxon>Eukaryota</taxon>
        <taxon>Haptista</taxon>
        <taxon>Haptophyta</taxon>
        <taxon>Prymnesiophyceae</taxon>
        <taxon>Isochrysidales</taxon>
        <taxon>Noelaerhabdaceae</taxon>
        <taxon>Emiliania</taxon>
    </lineage>
</organism>
<dbReference type="HOGENOM" id="CLU_3020717_0_0_1"/>
<evidence type="ECO:0000256" key="1">
    <source>
        <dbReference type="SAM" id="MobiDB-lite"/>
    </source>
</evidence>
<feature type="non-terminal residue" evidence="2">
    <location>
        <position position="1"/>
    </location>
</feature>
<feature type="region of interest" description="Disordered" evidence="1">
    <location>
        <begin position="32"/>
        <end position="56"/>
    </location>
</feature>
<evidence type="ECO:0000313" key="2">
    <source>
        <dbReference type="EMBL" id="EOD24593.1"/>
    </source>
</evidence>
<sequence>RFASYGPTLRVAAPDAHVPQAPSSRWLTAIRAQHAQAPPGSSQRPSQAPSRRAAPP</sequence>
<dbReference type="GeneID" id="17270140"/>
<dbReference type="RefSeq" id="XP_005777022.1">
    <property type="nucleotide sequence ID" value="XM_005776965.1"/>
</dbReference>
<protein>
    <submittedName>
        <fullName evidence="2">Uncharacterized protein</fullName>
    </submittedName>
</protein>
<proteinExistence type="predicted"/>
<dbReference type="EMBL" id="KB865427">
    <property type="protein sequence ID" value="EOD24593.1"/>
    <property type="molecule type" value="Genomic_DNA"/>
</dbReference>
<feature type="compositionally biased region" description="Low complexity" evidence="1">
    <location>
        <begin position="35"/>
        <end position="56"/>
    </location>
</feature>
<name>R1CNR9_EMIHU</name>
<accession>R1CNR9</accession>